<dbReference type="InterPro" id="IPR010905">
    <property type="entry name" value="Glyco_hydro_88"/>
</dbReference>
<reference evidence="2 3" key="1">
    <citation type="journal article" date="2018" name="New Phytol.">
        <title>Comparative genomics and transcriptomics depict ericoid mycorrhizal fungi as versatile saprotrophs and plant mutualists.</title>
        <authorList>
            <person name="Martino E."/>
            <person name="Morin E."/>
            <person name="Grelet G.A."/>
            <person name="Kuo A."/>
            <person name="Kohler A."/>
            <person name="Daghino S."/>
            <person name="Barry K.W."/>
            <person name="Cichocki N."/>
            <person name="Clum A."/>
            <person name="Dockter R.B."/>
            <person name="Hainaut M."/>
            <person name="Kuo R.C."/>
            <person name="LaButti K."/>
            <person name="Lindahl B.D."/>
            <person name="Lindquist E.A."/>
            <person name="Lipzen A."/>
            <person name="Khouja H.R."/>
            <person name="Magnuson J."/>
            <person name="Murat C."/>
            <person name="Ohm R.A."/>
            <person name="Singer S.W."/>
            <person name="Spatafora J.W."/>
            <person name="Wang M."/>
            <person name="Veneault-Fourrey C."/>
            <person name="Henrissat B."/>
            <person name="Grigoriev I.V."/>
            <person name="Martin F.M."/>
            <person name="Perotto S."/>
        </authorList>
    </citation>
    <scope>NUCLEOTIDE SEQUENCE [LARGE SCALE GENOMIC DNA]</scope>
    <source>
        <strain evidence="2 3">ATCC 22711</strain>
    </source>
</reference>
<dbReference type="GO" id="GO:0005975">
    <property type="term" value="P:carbohydrate metabolic process"/>
    <property type="evidence" value="ECO:0007669"/>
    <property type="project" value="InterPro"/>
</dbReference>
<dbReference type="Proteomes" id="UP000241818">
    <property type="component" value="Unassembled WGS sequence"/>
</dbReference>
<proteinExistence type="predicted"/>
<dbReference type="InParanoid" id="A0A2T3B0K3"/>
<evidence type="ECO:0000256" key="1">
    <source>
        <dbReference type="ARBA" id="ARBA00022801"/>
    </source>
</evidence>
<dbReference type="AlphaFoldDB" id="A0A2T3B0K3"/>
<dbReference type="GO" id="GO:0016787">
    <property type="term" value="F:hydrolase activity"/>
    <property type="evidence" value="ECO:0007669"/>
    <property type="project" value="UniProtKB-KW"/>
</dbReference>
<dbReference type="GeneID" id="36576869"/>
<organism evidence="2 3">
    <name type="scientific">Amorphotheca resinae ATCC 22711</name>
    <dbReference type="NCBI Taxonomy" id="857342"/>
    <lineage>
        <taxon>Eukaryota</taxon>
        <taxon>Fungi</taxon>
        <taxon>Dikarya</taxon>
        <taxon>Ascomycota</taxon>
        <taxon>Pezizomycotina</taxon>
        <taxon>Leotiomycetes</taxon>
        <taxon>Helotiales</taxon>
        <taxon>Amorphothecaceae</taxon>
        <taxon>Amorphotheca</taxon>
    </lineage>
</organism>
<dbReference type="EMBL" id="KZ679012">
    <property type="protein sequence ID" value="PSS16903.1"/>
    <property type="molecule type" value="Genomic_DNA"/>
</dbReference>
<gene>
    <name evidence="2" type="ORF">M430DRAFT_59297</name>
</gene>
<protein>
    <submittedName>
        <fullName evidence="2">Glycoside hydrolase family 105 protein</fullName>
    </submittedName>
</protein>
<evidence type="ECO:0000313" key="2">
    <source>
        <dbReference type="EMBL" id="PSS16903.1"/>
    </source>
</evidence>
<dbReference type="OrthoDB" id="2305845at2759"/>
<dbReference type="InterPro" id="IPR008928">
    <property type="entry name" value="6-hairpin_glycosidase_sf"/>
</dbReference>
<dbReference type="SUPFAM" id="SSF48208">
    <property type="entry name" value="Six-hairpin glycosidases"/>
    <property type="match status" value="1"/>
</dbReference>
<keyword evidence="3" id="KW-1185">Reference proteome</keyword>
<dbReference type="InterPro" id="IPR052043">
    <property type="entry name" value="PolySaccharide_Degr_Enz"/>
</dbReference>
<accession>A0A2T3B0K3</accession>
<dbReference type="InterPro" id="IPR012341">
    <property type="entry name" value="6hp_glycosidase-like_sf"/>
</dbReference>
<dbReference type="PANTHER" id="PTHR33886">
    <property type="entry name" value="UNSATURATED RHAMNOGALACTURONAN HYDROLASE (EUROFUNG)"/>
    <property type="match status" value="1"/>
</dbReference>
<dbReference type="RefSeq" id="XP_024720411.1">
    <property type="nucleotide sequence ID" value="XM_024868788.1"/>
</dbReference>
<sequence length="164" mass="18346">MPQIAYGIASNDVYYTIDSLIQQLVNIKNETGVFLLKLDGRVIDTKGWNSWEWTHGIGLYGLWKYHTLTDSTSCLEIIEALFAARLALTRYQEPNGLWRTLIDHPICEGSHAESSATAGFALGMLKALRLRYIRSEEYRESAVRAGKAVLANINALGELTDLLV</sequence>
<name>A0A2T3B0K3_AMORE</name>
<dbReference type="Pfam" id="PF07470">
    <property type="entry name" value="Glyco_hydro_88"/>
    <property type="match status" value="1"/>
</dbReference>
<dbReference type="Gene3D" id="1.50.10.10">
    <property type="match status" value="2"/>
</dbReference>
<keyword evidence="1 2" id="KW-0378">Hydrolase</keyword>
<dbReference type="STRING" id="857342.A0A2T3B0K3"/>
<dbReference type="PANTHER" id="PTHR33886:SF8">
    <property type="entry name" value="UNSATURATED RHAMNOGALACTURONAN HYDROLASE (EUROFUNG)"/>
    <property type="match status" value="1"/>
</dbReference>
<evidence type="ECO:0000313" key="3">
    <source>
        <dbReference type="Proteomes" id="UP000241818"/>
    </source>
</evidence>